<accession>A0A151I2V4</accession>
<keyword evidence="3" id="KW-1185">Reference proteome</keyword>
<protein>
    <submittedName>
        <fullName evidence="2">Uncharacterized protein</fullName>
    </submittedName>
</protein>
<name>A0A151I2V4_9HYME</name>
<dbReference type="Proteomes" id="UP000078540">
    <property type="component" value="Unassembled WGS sequence"/>
</dbReference>
<dbReference type="AlphaFoldDB" id="A0A151I2V4"/>
<feature type="compositionally biased region" description="Basic and acidic residues" evidence="1">
    <location>
        <begin position="171"/>
        <end position="189"/>
    </location>
</feature>
<gene>
    <name evidence="2" type="ORF">ALC53_08055</name>
</gene>
<reference evidence="2 3" key="1">
    <citation type="submission" date="2015-09" db="EMBL/GenBank/DDBJ databases">
        <title>Atta colombica WGS genome.</title>
        <authorList>
            <person name="Nygaard S."/>
            <person name="Hu H."/>
            <person name="Boomsma J."/>
            <person name="Zhang G."/>
        </authorList>
    </citation>
    <scope>NUCLEOTIDE SEQUENCE [LARGE SCALE GENOMIC DNA]</scope>
    <source>
        <strain evidence="2">Treedump-2</strain>
        <tissue evidence="2">Whole body</tissue>
    </source>
</reference>
<sequence>MGSVDLTHVSGASSTQEVPYARFYLVVIYSAGYRDATTLNNAENRVIYAYTHHRVIFAIPQSGRSWSVGDRPISMDGFAASTIKFKARQLVPYAGTTTIRLMSSRPDATEIDTGFHVSVAINEELSIWLSDISKELRELVNTGMYRVPPRINPAGAILWSALAAKRKTKRRESSDRETRGERQRIDENRTTAGMYTACPSRTSWINTLGEFHASLKATRQTLFRDAVHFRRMSRALESI</sequence>
<feature type="region of interest" description="Disordered" evidence="1">
    <location>
        <begin position="168"/>
        <end position="191"/>
    </location>
</feature>
<evidence type="ECO:0000256" key="1">
    <source>
        <dbReference type="SAM" id="MobiDB-lite"/>
    </source>
</evidence>
<evidence type="ECO:0000313" key="2">
    <source>
        <dbReference type="EMBL" id="KYM81491.1"/>
    </source>
</evidence>
<evidence type="ECO:0000313" key="3">
    <source>
        <dbReference type="Proteomes" id="UP000078540"/>
    </source>
</evidence>
<dbReference type="EMBL" id="KQ976533">
    <property type="protein sequence ID" value="KYM81491.1"/>
    <property type="molecule type" value="Genomic_DNA"/>
</dbReference>
<organism evidence="2 3">
    <name type="scientific">Atta colombica</name>
    <dbReference type="NCBI Taxonomy" id="520822"/>
    <lineage>
        <taxon>Eukaryota</taxon>
        <taxon>Metazoa</taxon>
        <taxon>Ecdysozoa</taxon>
        <taxon>Arthropoda</taxon>
        <taxon>Hexapoda</taxon>
        <taxon>Insecta</taxon>
        <taxon>Pterygota</taxon>
        <taxon>Neoptera</taxon>
        <taxon>Endopterygota</taxon>
        <taxon>Hymenoptera</taxon>
        <taxon>Apocrita</taxon>
        <taxon>Aculeata</taxon>
        <taxon>Formicoidea</taxon>
        <taxon>Formicidae</taxon>
        <taxon>Myrmicinae</taxon>
        <taxon>Atta</taxon>
    </lineage>
</organism>
<proteinExistence type="predicted"/>